<evidence type="ECO:0000313" key="1">
    <source>
        <dbReference type="EMBL" id="EXK75989.1"/>
    </source>
</evidence>
<proteinExistence type="predicted"/>
<sequence>MRKEKTHPRARRRAVVMFLYHPLIYDPDHWKSVNACRKPFFKEA</sequence>
<accession>X0BBV1</accession>
<keyword evidence="2" id="KW-1185">Reference proteome</keyword>
<gene>
    <name evidence="1" type="ORF">FOQG_19249</name>
</gene>
<organism evidence="1 2">
    <name type="scientific">Fusarium oxysporum f. sp. raphani 54005</name>
    <dbReference type="NCBI Taxonomy" id="1089458"/>
    <lineage>
        <taxon>Eukaryota</taxon>
        <taxon>Fungi</taxon>
        <taxon>Dikarya</taxon>
        <taxon>Ascomycota</taxon>
        <taxon>Pezizomycotina</taxon>
        <taxon>Sordariomycetes</taxon>
        <taxon>Hypocreomycetidae</taxon>
        <taxon>Hypocreales</taxon>
        <taxon>Nectriaceae</taxon>
        <taxon>Fusarium</taxon>
        <taxon>Fusarium oxysporum species complex</taxon>
    </lineage>
</organism>
<protein>
    <submittedName>
        <fullName evidence="1">Uncharacterized protein</fullName>
    </submittedName>
</protein>
<dbReference type="AlphaFoldDB" id="X0BBV1"/>
<evidence type="ECO:0000313" key="2">
    <source>
        <dbReference type="Proteomes" id="UP000030663"/>
    </source>
</evidence>
<name>X0BBV1_FUSOX</name>
<dbReference type="Proteomes" id="UP000030663">
    <property type="component" value="Unassembled WGS sequence"/>
</dbReference>
<reference evidence="1 2" key="1">
    <citation type="submission" date="2011-11" db="EMBL/GenBank/DDBJ databases">
        <title>The Genome Sequence of Fusarium oxysporum PHW815.</title>
        <authorList>
            <consortium name="The Broad Institute Genome Sequencing Platform"/>
            <person name="Ma L.-J."/>
            <person name="Gale L.R."/>
            <person name="Schwartz D.C."/>
            <person name="Zhou S."/>
            <person name="Corby-Kistler H."/>
            <person name="Young S.K."/>
            <person name="Zeng Q."/>
            <person name="Gargeya S."/>
            <person name="Fitzgerald M."/>
            <person name="Haas B."/>
            <person name="Abouelleil A."/>
            <person name="Alvarado L."/>
            <person name="Arachchi H.M."/>
            <person name="Berlin A."/>
            <person name="Brown A."/>
            <person name="Chapman S.B."/>
            <person name="Chen Z."/>
            <person name="Dunbar C."/>
            <person name="Freedman E."/>
            <person name="Gearin G."/>
            <person name="Goldberg J."/>
            <person name="Griggs A."/>
            <person name="Gujja S."/>
            <person name="Heiman D."/>
            <person name="Howarth C."/>
            <person name="Larson L."/>
            <person name="Lui A."/>
            <person name="MacDonald P.J.P."/>
            <person name="Montmayeur A."/>
            <person name="Murphy C."/>
            <person name="Neiman D."/>
            <person name="Pearson M."/>
            <person name="Priest M."/>
            <person name="Roberts A."/>
            <person name="Saif S."/>
            <person name="Shea T."/>
            <person name="Shenoy N."/>
            <person name="Sisk P."/>
            <person name="Stolte C."/>
            <person name="Sykes S."/>
            <person name="Wortman J."/>
            <person name="Nusbaum C."/>
            <person name="Birren B."/>
        </authorList>
    </citation>
    <scope>NUCLEOTIDE SEQUENCE [LARGE SCALE GENOMIC DNA]</scope>
    <source>
        <strain evidence="1 2">54005</strain>
    </source>
</reference>
<dbReference type="EMBL" id="KI979665">
    <property type="protein sequence ID" value="EXK75989.1"/>
    <property type="molecule type" value="Genomic_DNA"/>
</dbReference>
<dbReference type="HOGENOM" id="CLU_3224658_0_0_1"/>